<reference evidence="2 3" key="1">
    <citation type="submission" date="2016-10" db="EMBL/GenBank/DDBJ databases">
        <authorList>
            <person name="Varghese N."/>
            <person name="Submissions S."/>
        </authorList>
    </citation>
    <scope>NUCLEOTIDE SEQUENCE [LARGE SCALE GENOMIC DNA]</scope>
    <source>
        <strain evidence="2 3">DSM 21822</strain>
    </source>
</reference>
<feature type="transmembrane region" description="Helical" evidence="1">
    <location>
        <begin position="53"/>
        <end position="72"/>
    </location>
</feature>
<organism evidence="2 3">
    <name type="scientific">Neomesorhizobium albiziae</name>
    <dbReference type="NCBI Taxonomy" id="335020"/>
    <lineage>
        <taxon>Bacteria</taxon>
        <taxon>Pseudomonadati</taxon>
        <taxon>Pseudomonadota</taxon>
        <taxon>Alphaproteobacteria</taxon>
        <taxon>Hyphomicrobiales</taxon>
        <taxon>Phyllobacteriaceae</taxon>
        <taxon>Neomesorhizobium</taxon>
    </lineage>
</organism>
<keyword evidence="1" id="KW-0472">Membrane</keyword>
<keyword evidence="1" id="KW-1133">Transmembrane helix</keyword>
<feature type="transmembrane region" description="Helical" evidence="1">
    <location>
        <begin position="160"/>
        <end position="178"/>
    </location>
</feature>
<dbReference type="OrthoDB" id="7067875at2"/>
<evidence type="ECO:0000256" key="1">
    <source>
        <dbReference type="SAM" id="Phobius"/>
    </source>
</evidence>
<feature type="transmembrane region" description="Helical" evidence="1">
    <location>
        <begin position="216"/>
        <end position="234"/>
    </location>
</feature>
<keyword evidence="3" id="KW-1185">Reference proteome</keyword>
<proteinExistence type="predicted"/>
<dbReference type="EMBL" id="FOSL01000011">
    <property type="protein sequence ID" value="SFK73494.1"/>
    <property type="molecule type" value="Genomic_DNA"/>
</dbReference>
<keyword evidence="1" id="KW-0812">Transmembrane</keyword>
<feature type="transmembrane region" description="Helical" evidence="1">
    <location>
        <begin position="125"/>
        <end position="148"/>
    </location>
</feature>
<gene>
    <name evidence="2" type="ORF">SAMN04488498_111128</name>
</gene>
<dbReference type="AlphaFoldDB" id="A0A1I4BXH4"/>
<feature type="transmembrane region" description="Helical" evidence="1">
    <location>
        <begin position="295"/>
        <end position="317"/>
    </location>
</feature>
<feature type="transmembrane region" description="Helical" evidence="1">
    <location>
        <begin position="329"/>
        <end position="346"/>
    </location>
</feature>
<evidence type="ECO:0000313" key="3">
    <source>
        <dbReference type="Proteomes" id="UP000323300"/>
    </source>
</evidence>
<dbReference type="RefSeq" id="WP_149761598.1">
    <property type="nucleotide sequence ID" value="NZ_BSPE01000004.1"/>
</dbReference>
<accession>A0A1I4BXH4</accession>
<dbReference type="Proteomes" id="UP000323300">
    <property type="component" value="Unassembled WGS sequence"/>
</dbReference>
<feature type="transmembrane region" description="Helical" evidence="1">
    <location>
        <begin position="270"/>
        <end position="288"/>
    </location>
</feature>
<name>A0A1I4BXH4_9HYPH</name>
<sequence length="362" mass="39893">MVLSIAARDRFAPASLGARLGFIAAAGAVVLVLVFCDFVVNNRSLLAKDRVDWTTFGLIRPLTAFLAACLLVMGLQPSSSAARPPYGKQAPLLIGVAWISAAILSMTAAIVIIRPELLNETVREGQFLSILTEVGFVVGLAGFGLAIWRSRHDRGRVLGIPVPAVFAAMFLACLLVLMEEMSWGQHWIGWTAGPMFEGNAQNETNLHNFATYRFEAVYYSAAFLLFVLLPMFWPSDIPVLKSLERFVPPRLFALAGLPLAGFLYEEWNIVIYQVWFFMVLLISMKLAADLWRGPFRAAGLAVAVLLPVSQLVFVFGGHRMVDGYELSEIREFLIAVLIAAYAWWLVRNEAAGGRKSRPVVVS</sequence>
<protein>
    <submittedName>
        <fullName evidence="2">Uncharacterized protein</fullName>
    </submittedName>
</protein>
<evidence type="ECO:0000313" key="2">
    <source>
        <dbReference type="EMBL" id="SFK73494.1"/>
    </source>
</evidence>
<feature type="transmembrane region" description="Helical" evidence="1">
    <location>
        <begin position="20"/>
        <end position="41"/>
    </location>
</feature>
<feature type="transmembrane region" description="Helical" evidence="1">
    <location>
        <begin position="92"/>
        <end position="113"/>
    </location>
</feature>